<dbReference type="OrthoDB" id="9794694at2"/>
<name>A0A516GYQ2_9PROT</name>
<dbReference type="FunFam" id="1.10.10.10:FF:000038">
    <property type="entry name" value="Glycine cleavage system transcriptional activator"/>
    <property type="match status" value="1"/>
</dbReference>
<dbReference type="Proteomes" id="UP000317496">
    <property type="component" value="Chromosome"/>
</dbReference>
<dbReference type="InterPro" id="IPR005119">
    <property type="entry name" value="LysR_subst-bd"/>
</dbReference>
<dbReference type="EMBL" id="CP041636">
    <property type="protein sequence ID" value="QDO96625.1"/>
    <property type="molecule type" value="Genomic_DNA"/>
</dbReference>
<dbReference type="Pfam" id="PF00126">
    <property type="entry name" value="HTH_1"/>
    <property type="match status" value="1"/>
</dbReference>
<dbReference type="NCBIfam" id="NF008352">
    <property type="entry name" value="PRK11139.1"/>
    <property type="match status" value="1"/>
</dbReference>
<evidence type="ECO:0000313" key="8">
    <source>
        <dbReference type="Proteomes" id="UP000317496"/>
    </source>
</evidence>
<feature type="compositionally biased region" description="Basic residues" evidence="5">
    <location>
        <begin position="323"/>
        <end position="333"/>
    </location>
</feature>
<dbReference type="InterPro" id="IPR036388">
    <property type="entry name" value="WH-like_DNA-bd_sf"/>
</dbReference>
<accession>A0A516GYQ2</accession>
<dbReference type="GO" id="GO:0003700">
    <property type="term" value="F:DNA-binding transcription factor activity"/>
    <property type="evidence" value="ECO:0007669"/>
    <property type="project" value="InterPro"/>
</dbReference>
<feature type="region of interest" description="Disordered" evidence="5">
    <location>
        <begin position="308"/>
        <end position="333"/>
    </location>
</feature>
<dbReference type="CDD" id="cd08432">
    <property type="entry name" value="PBP2_GcdR_TrpI_HvrB_AmpR_like"/>
    <property type="match status" value="1"/>
</dbReference>
<evidence type="ECO:0000256" key="3">
    <source>
        <dbReference type="ARBA" id="ARBA00023125"/>
    </source>
</evidence>
<dbReference type="GO" id="GO:0043565">
    <property type="term" value="F:sequence-specific DNA binding"/>
    <property type="evidence" value="ECO:0007669"/>
    <property type="project" value="TreeGrafter"/>
</dbReference>
<dbReference type="SUPFAM" id="SSF46785">
    <property type="entry name" value="Winged helix' DNA-binding domain"/>
    <property type="match status" value="1"/>
</dbReference>
<dbReference type="PANTHER" id="PTHR30537">
    <property type="entry name" value="HTH-TYPE TRANSCRIPTIONAL REGULATOR"/>
    <property type="match status" value="1"/>
</dbReference>
<sequence>MTKRLPPLLALEAFDAAARSLSFKAAAAELNLTPSAISHRVKQLEQYLGLSLFRRLNREIRLTEAGEDYYSTVRRAFDQVAQVSLRVGRAQQSEELRLSSVPHFAASWIIPNLEELLNRRPGLRVYVESSIRNADFARDAVDAAVRYGAGNWPGLHVTKLTDLSVAPVCTPALLKRLRKPSDLRDVTLIHFSQFPQSWGEWLQAAGLPSFEPKHEVYFDSVSQAIDAAESGLGIALGIAPLIGPRLATGRLVMPFGPLMPLQHGYWLACRKTDAGKPAIQALRDWLLELMQRADMSMQPQLPRWLAKEAAAKAIGKSSPQKPPAKKPVKRKVR</sequence>
<evidence type="ECO:0000256" key="1">
    <source>
        <dbReference type="ARBA" id="ARBA00009437"/>
    </source>
</evidence>
<dbReference type="Gene3D" id="3.40.190.10">
    <property type="entry name" value="Periplasmic binding protein-like II"/>
    <property type="match status" value="2"/>
</dbReference>
<proteinExistence type="inferred from homology"/>
<dbReference type="SUPFAM" id="SSF53850">
    <property type="entry name" value="Periplasmic binding protein-like II"/>
    <property type="match status" value="1"/>
</dbReference>
<keyword evidence="2" id="KW-0805">Transcription regulation</keyword>
<dbReference type="Gene3D" id="1.10.10.10">
    <property type="entry name" value="Winged helix-like DNA-binding domain superfamily/Winged helix DNA-binding domain"/>
    <property type="match status" value="1"/>
</dbReference>
<comment type="similarity">
    <text evidence="1">Belongs to the LysR transcriptional regulatory family.</text>
</comment>
<organism evidence="7 8">
    <name type="scientific">Ferrovibrio terrae</name>
    <dbReference type="NCBI Taxonomy" id="2594003"/>
    <lineage>
        <taxon>Bacteria</taxon>
        <taxon>Pseudomonadati</taxon>
        <taxon>Pseudomonadota</taxon>
        <taxon>Alphaproteobacteria</taxon>
        <taxon>Rhodospirillales</taxon>
        <taxon>Rhodospirillaceae</taxon>
        <taxon>Ferrovibrio</taxon>
    </lineage>
</organism>
<keyword evidence="3" id="KW-0238">DNA-binding</keyword>
<evidence type="ECO:0000256" key="4">
    <source>
        <dbReference type="ARBA" id="ARBA00023163"/>
    </source>
</evidence>
<evidence type="ECO:0000256" key="5">
    <source>
        <dbReference type="SAM" id="MobiDB-lite"/>
    </source>
</evidence>
<keyword evidence="8" id="KW-1185">Reference proteome</keyword>
<dbReference type="Pfam" id="PF03466">
    <property type="entry name" value="LysR_substrate"/>
    <property type="match status" value="1"/>
</dbReference>
<dbReference type="KEGG" id="fer:FNB15_04740"/>
<dbReference type="AlphaFoldDB" id="A0A516GYQ2"/>
<dbReference type="PROSITE" id="PS50931">
    <property type="entry name" value="HTH_LYSR"/>
    <property type="match status" value="1"/>
</dbReference>
<keyword evidence="4" id="KW-0804">Transcription</keyword>
<evidence type="ECO:0000256" key="2">
    <source>
        <dbReference type="ARBA" id="ARBA00023015"/>
    </source>
</evidence>
<dbReference type="PRINTS" id="PR00039">
    <property type="entry name" value="HTHLYSR"/>
</dbReference>
<feature type="domain" description="HTH lysR-type" evidence="6">
    <location>
        <begin position="6"/>
        <end position="63"/>
    </location>
</feature>
<gene>
    <name evidence="7" type="primary">gcvA</name>
    <name evidence="7" type="ORF">FNB15_04740</name>
</gene>
<dbReference type="InterPro" id="IPR036390">
    <property type="entry name" value="WH_DNA-bd_sf"/>
</dbReference>
<protein>
    <submittedName>
        <fullName evidence="7">Transcriptional regulator GcvA</fullName>
    </submittedName>
</protein>
<evidence type="ECO:0000313" key="7">
    <source>
        <dbReference type="EMBL" id="QDO96625.1"/>
    </source>
</evidence>
<dbReference type="InterPro" id="IPR000847">
    <property type="entry name" value="LysR_HTH_N"/>
</dbReference>
<reference evidence="7 8" key="1">
    <citation type="submission" date="2019-07" db="EMBL/GenBank/DDBJ databases">
        <title>Genome sequencing for Ferrovibrio sp. K5.</title>
        <authorList>
            <person name="Park S.-J."/>
        </authorList>
    </citation>
    <scope>NUCLEOTIDE SEQUENCE [LARGE SCALE GENOMIC DNA]</scope>
    <source>
        <strain evidence="7 8">K5</strain>
    </source>
</reference>
<dbReference type="InterPro" id="IPR058163">
    <property type="entry name" value="LysR-type_TF_proteobact-type"/>
</dbReference>
<evidence type="ECO:0000259" key="6">
    <source>
        <dbReference type="PROSITE" id="PS50931"/>
    </source>
</evidence>
<dbReference type="PANTHER" id="PTHR30537:SF74">
    <property type="entry name" value="HTH-TYPE TRANSCRIPTIONAL REGULATOR TRPI"/>
    <property type="match status" value="1"/>
</dbReference>
<dbReference type="RefSeq" id="WP_144067606.1">
    <property type="nucleotide sequence ID" value="NZ_CP041636.1"/>
</dbReference>
<dbReference type="GO" id="GO:0006351">
    <property type="term" value="P:DNA-templated transcription"/>
    <property type="evidence" value="ECO:0007669"/>
    <property type="project" value="TreeGrafter"/>
</dbReference>